<evidence type="ECO:0000259" key="3">
    <source>
        <dbReference type="Pfam" id="PF00498"/>
    </source>
</evidence>
<feature type="transmembrane region" description="Helical" evidence="2">
    <location>
        <begin position="127"/>
        <end position="148"/>
    </location>
</feature>
<dbReference type="EMBL" id="CAEZVQ010000005">
    <property type="protein sequence ID" value="CAB4627242.1"/>
    <property type="molecule type" value="Genomic_DNA"/>
</dbReference>
<keyword evidence="2" id="KW-1133">Transmembrane helix</keyword>
<dbReference type="AlphaFoldDB" id="A0A6J6IRG0"/>
<evidence type="ECO:0000256" key="2">
    <source>
        <dbReference type="SAM" id="Phobius"/>
    </source>
</evidence>
<feature type="transmembrane region" description="Helical" evidence="2">
    <location>
        <begin position="60"/>
        <end position="81"/>
    </location>
</feature>
<accession>A0A6J6IRG0</accession>
<dbReference type="InterPro" id="IPR000253">
    <property type="entry name" value="FHA_dom"/>
</dbReference>
<feature type="compositionally biased region" description="Polar residues" evidence="1">
    <location>
        <begin position="328"/>
        <end position="338"/>
    </location>
</feature>
<name>A0A6J6IRG0_9ZZZZ</name>
<sequence>MPYQPPVTQPNPALQNLLGNGLVVLGLAGLIGGMIGAVLSEVIQGGGESRFFSDSLEISTGVWFALALLGIGAAMSVSQGISERNSEKSSQAALLAVPASLVGGFIAGVIAQSVYGPLSDSGLPNEIPRAVGWAIAGGLGGAAVGAGFRSLVRVRNCAIGGLAGGFVGGLAFNTVGEIVGSGFSSRLVGITLIGALMGLAVGLIDKVTVTSFIEQAMREGAPIRFSLFDQTTILGCAGNVGITVKGDPGVSEHHLRLTKQGKSLAFQCVGNASPVTVNGQQMTSGMLNNGDVFIVGNTQLRYIAGKSGGQPQFGQGQPQPQYGAPQQAWQNTPQQPAGRQNLPVQPMAPRQPGAAPQSAPQQPAARPIIQIKKPD</sequence>
<keyword evidence="2" id="KW-0472">Membrane</keyword>
<dbReference type="SUPFAM" id="SSF49879">
    <property type="entry name" value="SMAD/FHA domain"/>
    <property type="match status" value="1"/>
</dbReference>
<dbReference type="CDD" id="cd00060">
    <property type="entry name" value="FHA"/>
    <property type="match status" value="1"/>
</dbReference>
<dbReference type="Gene3D" id="2.60.200.20">
    <property type="match status" value="1"/>
</dbReference>
<feature type="transmembrane region" description="Helical" evidence="2">
    <location>
        <begin position="187"/>
        <end position="204"/>
    </location>
</feature>
<feature type="domain" description="FHA" evidence="3">
    <location>
        <begin position="234"/>
        <end position="296"/>
    </location>
</feature>
<feature type="transmembrane region" description="Helical" evidence="2">
    <location>
        <begin position="93"/>
        <end position="115"/>
    </location>
</feature>
<dbReference type="Pfam" id="PF00498">
    <property type="entry name" value="FHA"/>
    <property type="match status" value="1"/>
</dbReference>
<dbReference type="InterPro" id="IPR008984">
    <property type="entry name" value="SMAD_FHA_dom_sf"/>
</dbReference>
<feature type="transmembrane region" description="Helical" evidence="2">
    <location>
        <begin position="21"/>
        <end position="40"/>
    </location>
</feature>
<feature type="compositionally biased region" description="Low complexity" evidence="1">
    <location>
        <begin position="348"/>
        <end position="375"/>
    </location>
</feature>
<evidence type="ECO:0000313" key="4">
    <source>
        <dbReference type="EMBL" id="CAB4627242.1"/>
    </source>
</evidence>
<feature type="region of interest" description="Disordered" evidence="1">
    <location>
        <begin position="305"/>
        <end position="375"/>
    </location>
</feature>
<reference evidence="4" key="1">
    <citation type="submission" date="2020-05" db="EMBL/GenBank/DDBJ databases">
        <authorList>
            <person name="Chiriac C."/>
            <person name="Salcher M."/>
            <person name="Ghai R."/>
            <person name="Kavagutti S V."/>
        </authorList>
    </citation>
    <scope>NUCLEOTIDE SEQUENCE</scope>
</reference>
<organism evidence="4">
    <name type="scientific">freshwater metagenome</name>
    <dbReference type="NCBI Taxonomy" id="449393"/>
    <lineage>
        <taxon>unclassified sequences</taxon>
        <taxon>metagenomes</taxon>
        <taxon>ecological metagenomes</taxon>
    </lineage>
</organism>
<protein>
    <submittedName>
        <fullName evidence="4">Unannotated protein</fullName>
    </submittedName>
</protein>
<feature type="transmembrane region" description="Helical" evidence="2">
    <location>
        <begin position="157"/>
        <end position="175"/>
    </location>
</feature>
<gene>
    <name evidence="4" type="ORF">UFOPK2086_00111</name>
</gene>
<proteinExistence type="predicted"/>
<evidence type="ECO:0000256" key="1">
    <source>
        <dbReference type="SAM" id="MobiDB-lite"/>
    </source>
</evidence>
<keyword evidence="2" id="KW-0812">Transmembrane</keyword>
<feature type="compositionally biased region" description="Low complexity" evidence="1">
    <location>
        <begin position="309"/>
        <end position="327"/>
    </location>
</feature>